<organism evidence="8">
    <name type="scientific">termite gut metagenome</name>
    <dbReference type="NCBI Taxonomy" id="433724"/>
    <lineage>
        <taxon>unclassified sequences</taxon>
        <taxon>metagenomes</taxon>
        <taxon>organismal metagenomes</taxon>
    </lineage>
</organism>
<comment type="caution">
    <text evidence="8">The sequence shown here is derived from an EMBL/GenBank/DDBJ whole genome shotgun (WGS) entry which is preliminary data.</text>
</comment>
<feature type="transmembrane region" description="Helical" evidence="6">
    <location>
        <begin position="18"/>
        <end position="38"/>
    </location>
</feature>
<reference evidence="8" key="1">
    <citation type="submission" date="2019-03" db="EMBL/GenBank/DDBJ databases">
        <title>Single cell metagenomics reveals metabolic interactions within the superorganism composed of flagellate Streblomastix strix and complex community of Bacteroidetes bacteria on its surface.</title>
        <authorList>
            <person name="Treitli S.C."/>
            <person name="Kolisko M."/>
            <person name="Husnik F."/>
            <person name="Keeling P."/>
            <person name="Hampl V."/>
        </authorList>
    </citation>
    <scope>NUCLEOTIDE SEQUENCE</scope>
    <source>
        <strain evidence="8">STM</strain>
    </source>
</reference>
<name>A0A5J4QZ54_9ZZZZ</name>
<evidence type="ECO:0000256" key="5">
    <source>
        <dbReference type="ARBA" id="ARBA00023136"/>
    </source>
</evidence>
<evidence type="ECO:0000259" key="7">
    <source>
        <dbReference type="Pfam" id="PF00884"/>
    </source>
</evidence>
<feature type="transmembrane region" description="Helical" evidence="6">
    <location>
        <begin position="162"/>
        <end position="183"/>
    </location>
</feature>
<dbReference type="PANTHER" id="PTHR47371">
    <property type="entry name" value="LIPOTEICHOIC ACID SYNTHASE"/>
    <property type="match status" value="1"/>
</dbReference>
<dbReference type="InterPro" id="IPR050448">
    <property type="entry name" value="OpgB/LTA_synthase_biosynth"/>
</dbReference>
<dbReference type="AlphaFoldDB" id="A0A5J4QZ54"/>
<comment type="subcellular location">
    <subcellularLocation>
        <location evidence="1">Cell membrane</location>
        <topology evidence="1">Multi-pass membrane protein</topology>
    </subcellularLocation>
</comment>
<keyword evidence="4 6" id="KW-1133">Transmembrane helix</keyword>
<dbReference type="PIRSF" id="PIRSF005091">
    <property type="entry name" value="Mmb_sulf_HI1246"/>
    <property type="match status" value="1"/>
</dbReference>
<feature type="transmembrane region" description="Helical" evidence="6">
    <location>
        <begin position="118"/>
        <end position="141"/>
    </location>
</feature>
<dbReference type="CDD" id="cd16015">
    <property type="entry name" value="LTA_synthase"/>
    <property type="match status" value="1"/>
</dbReference>
<dbReference type="Gene3D" id="3.40.720.10">
    <property type="entry name" value="Alkaline Phosphatase, subunit A"/>
    <property type="match status" value="1"/>
</dbReference>
<dbReference type="Gene3D" id="3.30.1120.170">
    <property type="match status" value="1"/>
</dbReference>
<dbReference type="SUPFAM" id="SSF53649">
    <property type="entry name" value="Alkaline phosphatase-like"/>
    <property type="match status" value="1"/>
</dbReference>
<feature type="transmembrane region" description="Helical" evidence="6">
    <location>
        <begin position="50"/>
        <end position="71"/>
    </location>
</feature>
<dbReference type="PANTHER" id="PTHR47371:SF3">
    <property type="entry name" value="PHOSPHOGLYCEROL TRANSFERASE I"/>
    <property type="match status" value="1"/>
</dbReference>
<dbReference type="InterPro" id="IPR017850">
    <property type="entry name" value="Alkaline_phosphatase_core_sf"/>
</dbReference>
<dbReference type="GO" id="GO:0005886">
    <property type="term" value="C:plasma membrane"/>
    <property type="evidence" value="ECO:0007669"/>
    <property type="project" value="UniProtKB-SubCell"/>
</dbReference>
<evidence type="ECO:0000256" key="3">
    <source>
        <dbReference type="ARBA" id="ARBA00022692"/>
    </source>
</evidence>
<evidence type="ECO:0000256" key="1">
    <source>
        <dbReference type="ARBA" id="ARBA00004651"/>
    </source>
</evidence>
<keyword evidence="2" id="KW-1003">Cell membrane</keyword>
<evidence type="ECO:0000256" key="2">
    <source>
        <dbReference type="ARBA" id="ARBA00022475"/>
    </source>
</evidence>
<gene>
    <name evidence="8" type="ORF">EZS27_024378</name>
</gene>
<evidence type="ECO:0000256" key="4">
    <source>
        <dbReference type="ARBA" id="ARBA00022989"/>
    </source>
</evidence>
<protein>
    <submittedName>
        <fullName evidence="8">Lipoteichoic acid synthase 2</fullName>
    </submittedName>
</protein>
<dbReference type="Pfam" id="PF00884">
    <property type="entry name" value="Sulfatase"/>
    <property type="match status" value="1"/>
</dbReference>
<dbReference type="EMBL" id="SNRY01002150">
    <property type="protein sequence ID" value="KAA6326528.1"/>
    <property type="molecule type" value="Genomic_DNA"/>
</dbReference>
<sequence length="600" mass="69316">MNNCKFHSRVCAYKFNIYFYYCITASLYINFIFFYYQIENINSYATSIRIFFFSSIFTLLNSIIFSLPYFFLKRKYLIFIYLLLLDMLLLSNVVYSKFYNNIIPVYSYSLIGNLKGSYYPLFKSLDIFTCFYFLNTISLYISYQLIFKKKIQIISLKKRMTAFSVCGVFLIVTFSMGAFLSLLEGKPLLQRFSGKFNTPLQVAHYGILPIWIEQIINYSFIENSPLTDTELERIDLFLSKNSPRMTDENVCNKNLIIILVESLDTWVTKFNKGQATPFLTELRQSENVTFVPNVLPQVNAGRSSDAQLLLNTGLTPTFENVVANYFITQYYPSLSEALHESQYHSLTIIGNEPSFWNQKSMNAAYHIDELIAKANLLSDTIIGMGISDKSIFKQTIPILKRIGKTPFYIQLITLSSHNGSDFSHTNSQIAFPKDIPNEIKNYIKAIEYVDDAIKTFINDLKKENLLENSVIVITGDHDSGETREIRNYAPELLSSLEKKVKFIPLFIINSNKKYIQGENQVMGQLDIYSTILDVMGANQYFWKGLGESIFSDKPPTFAVDKSLNIIGDTTNYNEKEIQHRVSSWDISDIIIRKKYFEKIK</sequence>
<evidence type="ECO:0000256" key="6">
    <source>
        <dbReference type="SAM" id="Phobius"/>
    </source>
</evidence>
<feature type="transmembrane region" description="Helical" evidence="6">
    <location>
        <begin position="78"/>
        <end position="98"/>
    </location>
</feature>
<accession>A0A5J4QZ54</accession>
<dbReference type="InterPro" id="IPR000917">
    <property type="entry name" value="Sulfatase_N"/>
</dbReference>
<proteinExistence type="predicted"/>
<evidence type="ECO:0000313" key="8">
    <source>
        <dbReference type="EMBL" id="KAA6326528.1"/>
    </source>
</evidence>
<keyword evidence="3 6" id="KW-0812">Transmembrane</keyword>
<feature type="domain" description="Sulfatase N-terminal" evidence="7">
    <location>
        <begin position="253"/>
        <end position="537"/>
    </location>
</feature>
<dbReference type="InterPro" id="IPR012160">
    <property type="entry name" value="LtaS-like"/>
</dbReference>
<keyword evidence="5 6" id="KW-0472">Membrane</keyword>